<gene>
    <name evidence="5" type="ORF">L484_001548</name>
</gene>
<dbReference type="InterPro" id="IPR044159">
    <property type="entry name" value="IQM"/>
</dbReference>
<keyword evidence="4" id="KW-0539">Nucleus</keyword>
<evidence type="ECO:0000256" key="2">
    <source>
        <dbReference type="ARBA" id="ARBA00004496"/>
    </source>
</evidence>
<name>W9SC36_9ROSA</name>
<dbReference type="PROSITE" id="PS50096">
    <property type="entry name" value="IQ"/>
    <property type="match status" value="1"/>
</dbReference>
<dbReference type="eggNOG" id="ENOG502QRIN">
    <property type="taxonomic scope" value="Eukaryota"/>
</dbReference>
<dbReference type="Proteomes" id="UP000030645">
    <property type="component" value="Unassembled WGS sequence"/>
</dbReference>
<organism evidence="5 6">
    <name type="scientific">Morus notabilis</name>
    <dbReference type="NCBI Taxonomy" id="981085"/>
    <lineage>
        <taxon>Eukaryota</taxon>
        <taxon>Viridiplantae</taxon>
        <taxon>Streptophyta</taxon>
        <taxon>Embryophyta</taxon>
        <taxon>Tracheophyta</taxon>
        <taxon>Spermatophyta</taxon>
        <taxon>Magnoliopsida</taxon>
        <taxon>eudicotyledons</taxon>
        <taxon>Gunneridae</taxon>
        <taxon>Pentapetalae</taxon>
        <taxon>rosids</taxon>
        <taxon>fabids</taxon>
        <taxon>Rosales</taxon>
        <taxon>Moraceae</taxon>
        <taxon>Moreae</taxon>
        <taxon>Morus</taxon>
    </lineage>
</organism>
<dbReference type="GO" id="GO:0005634">
    <property type="term" value="C:nucleus"/>
    <property type="evidence" value="ECO:0007669"/>
    <property type="project" value="UniProtKB-SubCell"/>
</dbReference>
<dbReference type="AlphaFoldDB" id="W9SC36"/>
<accession>W9SC36</accession>
<evidence type="ECO:0000313" key="5">
    <source>
        <dbReference type="EMBL" id="EXC25104.1"/>
    </source>
</evidence>
<sequence>MSLSESPVILVDRKAADGFEKHDPAYNGQLDQAIGGGDVVFEELSEMIDAAVKVQKAFRGHRERCMLADSAIASEELWSKALDFAAMNQSTISFFKSSTPETAVSRWNRVSSNASKIDPRHRYGKNLHVYYDEWSKADSGQPFFYWLDIGDGKELDLQKCPRSKLREQCVKYLGPKEREQYEYIVREGKLIHKQTGDVLDTQADMSIFVMSTSKQLYVGQKKRGRFHHSSFLAGGVTIVAGTLGAENGTLKSISPFTGHYQTTSERLETFLSFFKENGVNLSEVQVYRSQALNFAPLNRNTILLFNSAKPETAASRWNRVSSNASRWNRVGKGLCLDDRAQKLVFQQWIEAVKLDIGDGKKLDLEKCPRSELREQCVKYLRPKISSLKYFDLDRNTDHYTVPTNFQKNKGKFHHSIAAGRMEFSKYVS</sequence>
<evidence type="ECO:0000256" key="4">
    <source>
        <dbReference type="ARBA" id="ARBA00023242"/>
    </source>
</evidence>
<dbReference type="EMBL" id="KE346046">
    <property type="protein sequence ID" value="EXC25104.1"/>
    <property type="molecule type" value="Genomic_DNA"/>
</dbReference>
<dbReference type="GO" id="GO:0005737">
    <property type="term" value="C:cytoplasm"/>
    <property type="evidence" value="ECO:0007669"/>
    <property type="project" value="UniProtKB-SubCell"/>
</dbReference>
<dbReference type="PANTHER" id="PTHR31250:SF10">
    <property type="entry name" value="IQ DOMAIN-CONTAINING PROTEIN IQM3"/>
    <property type="match status" value="1"/>
</dbReference>
<protein>
    <submittedName>
        <fullName evidence="5">Uncharacterized protein</fullName>
    </submittedName>
</protein>
<evidence type="ECO:0000313" key="6">
    <source>
        <dbReference type="Proteomes" id="UP000030645"/>
    </source>
</evidence>
<reference evidence="6" key="1">
    <citation type="submission" date="2013-01" db="EMBL/GenBank/DDBJ databases">
        <title>Draft Genome Sequence of a Mulberry Tree, Morus notabilis C.K. Schneid.</title>
        <authorList>
            <person name="He N."/>
            <person name="Zhao S."/>
        </authorList>
    </citation>
    <scope>NUCLEOTIDE SEQUENCE</scope>
</reference>
<evidence type="ECO:0000256" key="1">
    <source>
        <dbReference type="ARBA" id="ARBA00004123"/>
    </source>
</evidence>
<proteinExistence type="predicted"/>
<keyword evidence="3" id="KW-0963">Cytoplasm</keyword>
<dbReference type="PANTHER" id="PTHR31250">
    <property type="entry name" value="IQ DOMAIN-CONTAINING PROTEIN IQM3"/>
    <property type="match status" value="1"/>
</dbReference>
<dbReference type="CDD" id="cd23767">
    <property type="entry name" value="IQCD"/>
    <property type="match status" value="1"/>
</dbReference>
<comment type="subcellular location">
    <subcellularLocation>
        <location evidence="2">Cytoplasm</location>
    </subcellularLocation>
    <subcellularLocation>
        <location evidence="1">Nucleus</location>
    </subcellularLocation>
</comment>
<keyword evidence="6" id="KW-1185">Reference proteome</keyword>
<dbReference type="STRING" id="981085.W9SC36"/>
<evidence type="ECO:0000256" key="3">
    <source>
        <dbReference type="ARBA" id="ARBA00022490"/>
    </source>
</evidence>